<feature type="signal peptide" evidence="4">
    <location>
        <begin position="1"/>
        <end position="21"/>
    </location>
</feature>
<keyword evidence="2" id="KW-0130">Cell adhesion</keyword>
<feature type="chain" id="PRO_5039248193" evidence="4">
    <location>
        <begin position="22"/>
        <end position="101"/>
    </location>
</feature>
<evidence type="ECO:0000259" key="5">
    <source>
        <dbReference type="PROSITE" id="PS51884"/>
    </source>
</evidence>
<keyword evidence="4" id="KW-0732">Signal</keyword>
<name>A0A6L9QTK7_9ACTN</name>
<reference evidence="6 7" key="1">
    <citation type="submission" date="2020-01" db="EMBL/GenBank/DDBJ databases">
        <title>Insect and environment-associated Actinomycetes.</title>
        <authorList>
            <person name="Currrie C."/>
            <person name="Chevrette M."/>
            <person name="Carlson C."/>
            <person name="Stubbendieck R."/>
            <person name="Wendt-Pienkowski E."/>
        </authorList>
    </citation>
    <scope>NUCLEOTIDE SEQUENCE [LARGE SCALE GENOMIC DNA]</scope>
    <source>
        <strain evidence="6 7">SID10258</strain>
    </source>
</reference>
<evidence type="ECO:0000313" key="7">
    <source>
        <dbReference type="Proteomes" id="UP000475532"/>
    </source>
</evidence>
<feature type="domain" description="Chaplin" evidence="5">
    <location>
        <begin position="57"/>
        <end position="97"/>
    </location>
</feature>
<dbReference type="Pfam" id="PF03777">
    <property type="entry name" value="ChpA-C"/>
    <property type="match status" value="1"/>
</dbReference>
<keyword evidence="3" id="KW-0034">Amyloid</keyword>
<dbReference type="InterPro" id="IPR005528">
    <property type="entry name" value="ChpA-H"/>
</dbReference>
<dbReference type="PROSITE" id="PS51884">
    <property type="entry name" value="CHAPLIN"/>
    <property type="match status" value="1"/>
</dbReference>
<evidence type="ECO:0000313" key="6">
    <source>
        <dbReference type="EMBL" id="NEA28282.1"/>
    </source>
</evidence>
<evidence type="ECO:0000256" key="4">
    <source>
        <dbReference type="SAM" id="SignalP"/>
    </source>
</evidence>
<keyword evidence="1" id="KW-0134">Cell wall</keyword>
<keyword evidence="1" id="KW-0964">Secreted</keyword>
<organism evidence="6 7">
    <name type="scientific">Actinomadura bangladeshensis</name>
    <dbReference type="NCBI Taxonomy" id="453573"/>
    <lineage>
        <taxon>Bacteria</taxon>
        <taxon>Bacillati</taxon>
        <taxon>Actinomycetota</taxon>
        <taxon>Actinomycetes</taxon>
        <taxon>Streptosporangiales</taxon>
        <taxon>Thermomonosporaceae</taxon>
        <taxon>Actinomadura</taxon>
    </lineage>
</organism>
<protein>
    <submittedName>
        <fullName evidence="6">DUF320 domain-containing protein</fullName>
    </submittedName>
</protein>
<gene>
    <name evidence="6" type="ORF">G3I70_38165</name>
</gene>
<dbReference type="Proteomes" id="UP000475532">
    <property type="component" value="Unassembled WGS sequence"/>
</dbReference>
<dbReference type="GO" id="GO:0007155">
    <property type="term" value="P:cell adhesion"/>
    <property type="evidence" value="ECO:0007669"/>
    <property type="project" value="UniProtKB-KW"/>
</dbReference>
<evidence type="ECO:0000256" key="1">
    <source>
        <dbReference type="ARBA" id="ARBA00022512"/>
    </source>
</evidence>
<evidence type="ECO:0000256" key="3">
    <source>
        <dbReference type="ARBA" id="ARBA00023087"/>
    </source>
</evidence>
<comment type="caution">
    <text evidence="6">The sequence shown here is derived from an EMBL/GenBank/DDBJ whole genome shotgun (WGS) entry which is preliminary data.</text>
</comment>
<evidence type="ECO:0000256" key="2">
    <source>
        <dbReference type="ARBA" id="ARBA00022889"/>
    </source>
</evidence>
<dbReference type="RefSeq" id="WP_163062747.1">
    <property type="nucleotide sequence ID" value="NZ_JAAGLI010001029.1"/>
</dbReference>
<accession>A0A6L9QTK7</accession>
<sequence>MFKKLAVSGILGLAVAGSALAATPAYASAYGGGWDHGHHGHHHHGGGAGNGNTTAGNFGVLNGTQVVAPISAAVDVCGNAVAIIGIANSGGCKGGAHASNG</sequence>
<dbReference type="EMBL" id="JAAGLI010001029">
    <property type="protein sequence ID" value="NEA28282.1"/>
    <property type="molecule type" value="Genomic_DNA"/>
</dbReference>
<dbReference type="AlphaFoldDB" id="A0A6L9QTK7"/>
<proteinExistence type="predicted"/>